<keyword evidence="12" id="KW-0968">Cytoplasmic vesicle</keyword>
<feature type="compositionally biased region" description="Pro residues" evidence="18">
    <location>
        <begin position="855"/>
        <end position="865"/>
    </location>
</feature>
<dbReference type="Pfam" id="PF00400">
    <property type="entry name" value="WD40"/>
    <property type="match status" value="1"/>
</dbReference>
<evidence type="ECO:0000313" key="21">
    <source>
        <dbReference type="Proteomes" id="UP000594454"/>
    </source>
</evidence>
<dbReference type="GO" id="GO:0030127">
    <property type="term" value="C:COPII vesicle coat"/>
    <property type="evidence" value="ECO:0007669"/>
    <property type="project" value="TreeGrafter"/>
</dbReference>
<dbReference type="OrthoDB" id="542917at2759"/>
<dbReference type="GO" id="GO:0090110">
    <property type="term" value="P:COPII-coated vesicle cargo loading"/>
    <property type="evidence" value="ECO:0007669"/>
    <property type="project" value="TreeGrafter"/>
</dbReference>
<reference evidence="20 21" key="1">
    <citation type="submission" date="2020-11" db="EMBL/GenBank/DDBJ databases">
        <authorList>
            <person name="Wallbank WR R."/>
            <person name="Pardo Diaz C."/>
            <person name="Kozak K."/>
            <person name="Martin S."/>
            <person name="Jiggins C."/>
            <person name="Moest M."/>
            <person name="Warren A I."/>
            <person name="Generalovic N T."/>
            <person name="Byers J.R.P. K."/>
            <person name="Montejo-Kovacevich G."/>
            <person name="Yen C E."/>
        </authorList>
    </citation>
    <scope>NUCLEOTIDE SEQUENCE [LARGE SCALE GENOMIC DNA]</scope>
</reference>
<dbReference type="GO" id="GO:0007029">
    <property type="term" value="P:endoplasmic reticulum organization"/>
    <property type="evidence" value="ECO:0007669"/>
    <property type="project" value="TreeGrafter"/>
</dbReference>
<evidence type="ECO:0000256" key="16">
    <source>
        <dbReference type="ARBA" id="ARBA00043112"/>
    </source>
</evidence>
<keyword evidence="6 17" id="KW-0853">WD repeat</keyword>
<evidence type="ECO:0000256" key="13">
    <source>
        <dbReference type="ARBA" id="ARBA00025471"/>
    </source>
</evidence>
<dbReference type="InParanoid" id="A0A7R8UTC7"/>
<dbReference type="FunFam" id="1.25.40.1030:FF:000011">
    <property type="entry name" value="SEC31 homolog B, COPII coat complex component"/>
    <property type="match status" value="1"/>
</dbReference>
<evidence type="ECO:0000256" key="15">
    <source>
        <dbReference type="ARBA" id="ARBA00041470"/>
    </source>
</evidence>
<dbReference type="Gene3D" id="1.25.40.1030">
    <property type="match status" value="1"/>
</dbReference>
<evidence type="ECO:0000256" key="12">
    <source>
        <dbReference type="ARBA" id="ARBA00023329"/>
    </source>
</evidence>
<evidence type="ECO:0000256" key="14">
    <source>
        <dbReference type="ARBA" id="ARBA00039468"/>
    </source>
</evidence>
<protein>
    <recommendedName>
        <fullName evidence="14">Protein transport protein Sec31A</fullName>
    </recommendedName>
    <alternativeName>
        <fullName evidence="16">SEC31-like protein 1</fullName>
    </alternativeName>
    <alternativeName>
        <fullName evidence="15">SEC31-related protein A</fullName>
    </alternativeName>
</protein>
<evidence type="ECO:0000256" key="4">
    <source>
        <dbReference type="ARBA" id="ARBA00022448"/>
    </source>
</evidence>
<dbReference type="SUPFAM" id="SSF50978">
    <property type="entry name" value="WD40 repeat-like"/>
    <property type="match status" value="1"/>
</dbReference>
<evidence type="ECO:0000256" key="1">
    <source>
        <dbReference type="ARBA" id="ARBA00004180"/>
    </source>
</evidence>
<feature type="region of interest" description="Disordered" evidence="18">
    <location>
        <begin position="795"/>
        <end position="865"/>
    </location>
</feature>
<dbReference type="Proteomes" id="UP000594454">
    <property type="component" value="Chromosome 4"/>
</dbReference>
<accession>A0A7R8UTC7</accession>
<dbReference type="PROSITE" id="PS50082">
    <property type="entry name" value="WD_REPEATS_2"/>
    <property type="match status" value="1"/>
</dbReference>
<evidence type="ECO:0000313" key="20">
    <source>
        <dbReference type="EMBL" id="CAD7086583.1"/>
    </source>
</evidence>
<evidence type="ECO:0000256" key="17">
    <source>
        <dbReference type="PROSITE-ProRule" id="PRU00221"/>
    </source>
</evidence>
<evidence type="ECO:0000256" key="2">
    <source>
        <dbReference type="ARBA" id="ARBA00004406"/>
    </source>
</evidence>
<dbReference type="FunCoup" id="A0A7R8UTC7">
    <property type="interactions" value="1717"/>
</dbReference>
<feature type="domain" description="Sec16 Sec23-binding" evidence="19">
    <location>
        <begin position="570"/>
        <end position="767"/>
    </location>
</feature>
<dbReference type="InterPro" id="IPR024298">
    <property type="entry name" value="Sec16_Sec23-bd"/>
</dbReference>
<evidence type="ECO:0000256" key="9">
    <source>
        <dbReference type="ARBA" id="ARBA00022892"/>
    </source>
</evidence>
<dbReference type="GO" id="GO:0005198">
    <property type="term" value="F:structural molecule activity"/>
    <property type="evidence" value="ECO:0007669"/>
    <property type="project" value="TreeGrafter"/>
</dbReference>
<evidence type="ECO:0000256" key="7">
    <source>
        <dbReference type="ARBA" id="ARBA00022737"/>
    </source>
</evidence>
<dbReference type="PANTHER" id="PTHR13923">
    <property type="entry name" value="SEC31-RELATED PROTEIN"/>
    <property type="match status" value="1"/>
</dbReference>
<dbReference type="EMBL" id="LR899012">
    <property type="protein sequence ID" value="CAD7086583.1"/>
    <property type="molecule type" value="Genomic_DNA"/>
</dbReference>
<dbReference type="InterPro" id="IPR040251">
    <property type="entry name" value="SEC31-like"/>
</dbReference>
<dbReference type="FunFam" id="2.130.10.10:FF:000009">
    <property type="entry name" value="Protein transport protein Sec31A isoform A"/>
    <property type="match status" value="1"/>
</dbReference>
<evidence type="ECO:0000256" key="5">
    <source>
        <dbReference type="ARBA" id="ARBA00022490"/>
    </source>
</evidence>
<evidence type="ECO:0000256" key="18">
    <source>
        <dbReference type="SAM" id="MobiDB-lite"/>
    </source>
</evidence>
<keyword evidence="10" id="KW-0653">Protein transport</keyword>
<evidence type="ECO:0000256" key="10">
    <source>
        <dbReference type="ARBA" id="ARBA00022927"/>
    </source>
</evidence>
<keyword evidence="7" id="KW-0677">Repeat</keyword>
<dbReference type="GO" id="GO:0015031">
    <property type="term" value="P:protein transport"/>
    <property type="evidence" value="ECO:0007669"/>
    <property type="project" value="UniProtKB-KW"/>
</dbReference>
<dbReference type="GO" id="GO:0005789">
    <property type="term" value="C:endoplasmic reticulum membrane"/>
    <property type="evidence" value="ECO:0007669"/>
    <property type="project" value="UniProtKB-SubCell"/>
</dbReference>
<evidence type="ECO:0000256" key="11">
    <source>
        <dbReference type="ARBA" id="ARBA00023136"/>
    </source>
</evidence>
<keyword evidence="5" id="KW-0963">Cytoplasm</keyword>
<keyword evidence="8" id="KW-0256">Endoplasmic reticulum</keyword>
<dbReference type="GO" id="GO:0070971">
    <property type="term" value="C:endoplasmic reticulum exit site"/>
    <property type="evidence" value="ECO:0007669"/>
    <property type="project" value="TreeGrafter"/>
</dbReference>
<feature type="compositionally biased region" description="Polar residues" evidence="18">
    <location>
        <begin position="795"/>
        <end position="810"/>
    </location>
</feature>
<proteinExistence type="inferred from homology"/>
<dbReference type="PANTHER" id="PTHR13923:SF11">
    <property type="entry name" value="SECRETORY 31, ISOFORM D"/>
    <property type="match status" value="1"/>
</dbReference>
<keyword evidence="21" id="KW-1185">Reference proteome</keyword>
<dbReference type="InterPro" id="IPR036322">
    <property type="entry name" value="WD40_repeat_dom_sf"/>
</dbReference>
<evidence type="ECO:0000256" key="3">
    <source>
        <dbReference type="ARBA" id="ARBA00009358"/>
    </source>
</evidence>
<dbReference type="InterPro" id="IPR001680">
    <property type="entry name" value="WD40_rpt"/>
</dbReference>
<feature type="repeat" description="WD" evidence="17">
    <location>
        <begin position="115"/>
        <end position="157"/>
    </location>
</feature>
<keyword evidence="4" id="KW-0813">Transport</keyword>
<dbReference type="InterPro" id="IPR015943">
    <property type="entry name" value="WD40/YVTN_repeat-like_dom_sf"/>
</dbReference>
<sequence>MKIKELQKTVNVAWSPVQQYPIYLAAGTAAQQLDASNAVPVLEVYSANLVDASYDLELKGSQPSQYRFQKVVWSPAGIGGAHQNGLIVGGCESGHLQIYSAAKLLAGEEALVAHQDKHSGPIRGLDFNPFQHFLLASVASESEIFIWDLNNTSTPMAPGTKTQPLEDVQNVAWNKQVQHILASVFSTRCVIWDLRKNEQIIKLSDTQSRVRWSSIQWHPDIATQLWLGSEDDQAPYVQLWDLRYATAPAKILQIHQRGMLGLTWCPNDSDLMVSCGKDNKIYCWNPNSDVVGGEILSEIATTVQWYSDVQWCPRNPALLASSSLDGMVSIYSVFGGTHQQVQTTNKIADSFPGVDHFSQAPVPQATQVVYSDLKVPPKWMKRPAGASFGFGGRLIAFNRKSPQNVTISQVITDAELVERSNQLETTLQQCNYSEYCRMRADQMKDQHGRYVWYFLKANFEQNPRSEMLNLLGYNPEDVANKFQKYSKQTKDDYGVDQITNDMAALSRSDSSEVEGDQSTDDSTDLSQAGDNNALFDAIAAGNKSLSELSEKKTAQFKIKTDGDDEGLICQAILSGNIEAAVELCMESGRPAEAIIIAITGGADLLTRTQFKYLEKSNSYLANIISSLVGRDWSNVAQQCTVDSWKEALVGILTHCQENTKDLCEKLGERLEKEGDSELSRNAILCYICAGNIEKLIQSWINLNKLSSDVSKMSTSELQDLVEIIMLMQKSGEVQGRYIEPTGKLVDFLSQYAGLLASQGALDSALTYLGPSDNPELAELRDRLYYALGYKKQAQQQPYARGSLQPSSQAYQYGRPPAPGNRFGQRNSITNPTAQPAAPLTNNFNTGLPGAVNAPSQPPLQPWKPPAPVSTFNPMQPQAVPLTSMPPMPPGPLKPPTINDGIIQPPRPSSVGSQGRSTPLTRSKYVLDPSVQSGPNYGQNMNMYNTPATQPLNANPPNPINPMQFNPNPIGSSAQPSYSMPQNFQQPVPPIQNNFKPLTPNANPIPNPGFNNPASYLSGVPPIEVAQQAMPPVQKNPTPPPGWNDPPALRSTRQQVQYNDRNKMSAEHAGTKKWQRIINSSHSHSTTTQGNFLCQPKSEPAPVAPITHPIFGVDPNANQNGYVDPNNAFNNQYQNPAQPTPMPIQSMQPQTNFSQPQQMNFRQQAIPDAYAAQAQEAQMPVKQEVPKEKPPLPEEYIYMQTVLEELKTQCINAATDPRTKRKVADIAKKLECLYDALRENRLTPNTLSALNQIVQYVQIGDYHNAMGILTVIVSGPDFSQTASFMPGIKVLLQSANELKVYLR</sequence>
<dbReference type="FunFam" id="1.20.940.10:FF:000001">
    <property type="entry name" value="Protein transport protein Sec31A isoform A"/>
    <property type="match status" value="1"/>
</dbReference>
<feature type="compositionally biased region" description="Polar residues" evidence="18">
    <location>
        <begin position="823"/>
        <end position="845"/>
    </location>
</feature>
<comment type="subcellular location">
    <subcellularLocation>
        <location evidence="1">Cytoplasmic vesicle membrane</location>
        <topology evidence="1">Peripheral membrane protein</topology>
        <orientation evidence="1">Cytoplasmic side</orientation>
    </subcellularLocation>
    <subcellularLocation>
        <location evidence="2">Endoplasmic reticulum membrane</location>
        <topology evidence="2">Peripheral membrane protein</topology>
    </subcellularLocation>
</comment>
<keyword evidence="11" id="KW-0472">Membrane</keyword>
<evidence type="ECO:0000259" key="19">
    <source>
        <dbReference type="Pfam" id="PF12931"/>
    </source>
</evidence>
<name>A0A7R8UTC7_HERIL</name>
<gene>
    <name evidence="20" type="ORF">HERILL_LOCUS9347</name>
</gene>
<evidence type="ECO:0000256" key="6">
    <source>
        <dbReference type="ARBA" id="ARBA00022574"/>
    </source>
</evidence>
<dbReference type="Gene3D" id="2.130.10.10">
    <property type="entry name" value="YVTN repeat-like/Quinoprotein amine dehydrogenase"/>
    <property type="match status" value="1"/>
</dbReference>
<dbReference type="SMART" id="SM00320">
    <property type="entry name" value="WD40"/>
    <property type="match status" value="6"/>
</dbReference>
<evidence type="ECO:0000256" key="8">
    <source>
        <dbReference type="ARBA" id="ARBA00022824"/>
    </source>
</evidence>
<comment type="similarity">
    <text evidence="3">Belongs to the WD repeat SEC31 family.</text>
</comment>
<organism evidence="20 21">
    <name type="scientific">Hermetia illucens</name>
    <name type="common">Black soldier fly</name>
    <dbReference type="NCBI Taxonomy" id="343691"/>
    <lineage>
        <taxon>Eukaryota</taxon>
        <taxon>Metazoa</taxon>
        <taxon>Ecdysozoa</taxon>
        <taxon>Arthropoda</taxon>
        <taxon>Hexapoda</taxon>
        <taxon>Insecta</taxon>
        <taxon>Pterygota</taxon>
        <taxon>Neoptera</taxon>
        <taxon>Endopterygota</taxon>
        <taxon>Diptera</taxon>
        <taxon>Brachycera</taxon>
        <taxon>Stratiomyomorpha</taxon>
        <taxon>Stratiomyidae</taxon>
        <taxon>Hermetiinae</taxon>
        <taxon>Hermetia</taxon>
    </lineage>
</organism>
<keyword evidence="9" id="KW-0931">ER-Golgi transport</keyword>
<dbReference type="Gene3D" id="1.20.940.10">
    <property type="entry name" value="Functional domain of the splicing factor Prp18"/>
    <property type="match status" value="1"/>
</dbReference>
<dbReference type="Pfam" id="PF12931">
    <property type="entry name" value="TPR_Sec16"/>
    <property type="match status" value="1"/>
</dbReference>
<comment type="function">
    <text evidence="13">Component of the coat protein complex II (COPII) which promotes the formation of transport vesicles from the endoplasmic reticulum (ER). The coat has two main functions, the physical deformation of the endoplasmic reticulum membrane into vesicles and the selection of cargo molecules.</text>
</comment>